<keyword evidence="1" id="KW-0812">Transmembrane</keyword>
<dbReference type="InterPro" id="IPR025363">
    <property type="entry name" value="DUF4267"/>
</dbReference>
<protein>
    <submittedName>
        <fullName evidence="2">Uncharacterized protein</fullName>
    </submittedName>
</protein>
<keyword evidence="1" id="KW-0472">Membrane</keyword>
<sequence length="109" mass="11925">MPPNPHLRHIPALFIAFTQAVGGFWPIIGPTRSAMREFGFPARVVNSREAQTAFIAGASRISVIGILMFTLYAQEKYEDLDAVMVVLGLVGGVVDGYVLCVRERVCAMK</sequence>
<accession>A0AA40EXD1</accession>
<evidence type="ECO:0000313" key="3">
    <source>
        <dbReference type="Proteomes" id="UP001172155"/>
    </source>
</evidence>
<dbReference type="EMBL" id="JAUKUD010000004">
    <property type="protein sequence ID" value="KAK0747067.1"/>
    <property type="molecule type" value="Genomic_DNA"/>
</dbReference>
<evidence type="ECO:0000313" key="2">
    <source>
        <dbReference type="EMBL" id="KAK0747067.1"/>
    </source>
</evidence>
<gene>
    <name evidence="2" type="ORF">B0T18DRAFT_429912</name>
</gene>
<feature type="transmembrane region" description="Helical" evidence="1">
    <location>
        <begin position="80"/>
        <end position="100"/>
    </location>
</feature>
<reference evidence="2" key="1">
    <citation type="submission" date="2023-06" db="EMBL/GenBank/DDBJ databases">
        <title>Genome-scale phylogeny and comparative genomics of the fungal order Sordariales.</title>
        <authorList>
            <consortium name="Lawrence Berkeley National Laboratory"/>
            <person name="Hensen N."/>
            <person name="Bonometti L."/>
            <person name="Westerberg I."/>
            <person name="Brannstrom I.O."/>
            <person name="Guillou S."/>
            <person name="Cros-Aarteil S."/>
            <person name="Calhoun S."/>
            <person name="Haridas S."/>
            <person name="Kuo A."/>
            <person name="Mondo S."/>
            <person name="Pangilinan J."/>
            <person name="Riley R."/>
            <person name="LaButti K."/>
            <person name="Andreopoulos B."/>
            <person name="Lipzen A."/>
            <person name="Chen C."/>
            <person name="Yanf M."/>
            <person name="Daum C."/>
            <person name="Ng V."/>
            <person name="Clum A."/>
            <person name="Steindorff A."/>
            <person name="Ohm R."/>
            <person name="Martin F."/>
            <person name="Silar P."/>
            <person name="Natvig D."/>
            <person name="Lalanne C."/>
            <person name="Gautier V."/>
            <person name="Ament-velasquez S.L."/>
            <person name="Kruys A."/>
            <person name="Hutchinson M.I."/>
            <person name="Powell A.J."/>
            <person name="Barry K."/>
            <person name="Miller A.N."/>
            <person name="Grigoriev I.V."/>
            <person name="Debuchy R."/>
            <person name="Gladieux P."/>
            <person name="Thoren M.H."/>
            <person name="Johannesson H."/>
        </authorList>
    </citation>
    <scope>NUCLEOTIDE SEQUENCE</scope>
    <source>
        <strain evidence="2">SMH3187-1</strain>
    </source>
</reference>
<organism evidence="2 3">
    <name type="scientific">Schizothecium vesticola</name>
    <dbReference type="NCBI Taxonomy" id="314040"/>
    <lineage>
        <taxon>Eukaryota</taxon>
        <taxon>Fungi</taxon>
        <taxon>Dikarya</taxon>
        <taxon>Ascomycota</taxon>
        <taxon>Pezizomycotina</taxon>
        <taxon>Sordariomycetes</taxon>
        <taxon>Sordariomycetidae</taxon>
        <taxon>Sordariales</taxon>
        <taxon>Schizotheciaceae</taxon>
        <taxon>Schizothecium</taxon>
    </lineage>
</organism>
<proteinExistence type="predicted"/>
<feature type="transmembrane region" description="Helical" evidence="1">
    <location>
        <begin position="12"/>
        <end position="31"/>
    </location>
</feature>
<name>A0AA40EXD1_9PEZI</name>
<keyword evidence="1" id="KW-1133">Transmembrane helix</keyword>
<feature type="transmembrane region" description="Helical" evidence="1">
    <location>
        <begin position="52"/>
        <end position="74"/>
    </location>
</feature>
<dbReference type="Pfam" id="PF14087">
    <property type="entry name" value="DUF4267"/>
    <property type="match status" value="1"/>
</dbReference>
<dbReference type="Proteomes" id="UP001172155">
    <property type="component" value="Unassembled WGS sequence"/>
</dbReference>
<evidence type="ECO:0000256" key="1">
    <source>
        <dbReference type="SAM" id="Phobius"/>
    </source>
</evidence>
<keyword evidence="3" id="KW-1185">Reference proteome</keyword>
<comment type="caution">
    <text evidence="2">The sequence shown here is derived from an EMBL/GenBank/DDBJ whole genome shotgun (WGS) entry which is preliminary data.</text>
</comment>
<dbReference type="AlphaFoldDB" id="A0AA40EXD1"/>